<dbReference type="Proteomes" id="UP000019678">
    <property type="component" value="Unassembled WGS sequence"/>
</dbReference>
<proteinExistence type="predicted"/>
<name>A0A017T7Q3_9BACT</name>
<dbReference type="EMBL" id="ASRX01000029">
    <property type="protein sequence ID" value="EYF04840.1"/>
    <property type="molecule type" value="Genomic_DNA"/>
</dbReference>
<organism evidence="1 2">
    <name type="scientific">Chondromyces apiculatus DSM 436</name>
    <dbReference type="NCBI Taxonomy" id="1192034"/>
    <lineage>
        <taxon>Bacteria</taxon>
        <taxon>Pseudomonadati</taxon>
        <taxon>Myxococcota</taxon>
        <taxon>Polyangia</taxon>
        <taxon>Polyangiales</taxon>
        <taxon>Polyangiaceae</taxon>
        <taxon>Chondromyces</taxon>
    </lineage>
</organism>
<keyword evidence="2" id="KW-1185">Reference proteome</keyword>
<gene>
    <name evidence="1" type="ORF">CAP_3866</name>
</gene>
<accession>A0A017T7Q3</accession>
<evidence type="ECO:0000313" key="1">
    <source>
        <dbReference type="EMBL" id="EYF04840.1"/>
    </source>
</evidence>
<comment type="caution">
    <text evidence="1">The sequence shown here is derived from an EMBL/GenBank/DDBJ whole genome shotgun (WGS) entry which is preliminary data.</text>
</comment>
<sequence>MGNEGAGALTGEKPPGAWAGVVSAEGTLDAAPAGSLRELRSSFMSGLSLMSAAPGAHHQAITLE</sequence>
<reference evidence="1 2" key="1">
    <citation type="submission" date="2013-05" db="EMBL/GenBank/DDBJ databases">
        <title>Genome assembly of Chondromyces apiculatus DSM 436.</title>
        <authorList>
            <person name="Sharma G."/>
            <person name="Khatri I."/>
            <person name="Kaur C."/>
            <person name="Mayilraj S."/>
            <person name="Subramanian S."/>
        </authorList>
    </citation>
    <scope>NUCLEOTIDE SEQUENCE [LARGE SCALE GENOMIC DNA]</scope>
    <source>
        <strain evidence="1 2">DSM 436</strain>
    </source>
</reference>
<protein>
    <submittedName>
        <fullName evidence="1">Uncharacterized protein</fullName>
    </submittedName>
</protein>
<evidence type="ECO:0000313" key="2">
    <source>
        <dbReference type="Proteomes" id="UP000019678"/>
    </source>
</evidence>
<dbReference type="AlphaFoldDB" id="A0A017T7Q3"/>